<reference evidence="3 4" key="1">
    <citation type="submission" date="2014-08" db="EMBL/GenBank/DDBJ databases">
        <title>Genome sequence of Tetragenococcus muriaticus.</title>
        <authorList>
            <person name="Chuea-nongthon C."/>
            <person name="Rodtong S."/>
            <person name="Yongsawatdigul J."/>
            <person name="Steele J.L."/>
            <person name="Liu X.-y."/>
            <person name="Speers J."/>
            <person name="Glasner J.D."/>
            <person name="Neeno-Eckwall E.C."/>
        </authorList>
    </citation>
    <scope>NUCLEOTIDE SEQUENCE [LARGE SCALE GENOMIC DNA]</scope>
    <source>
        <strain evidence="3 4">PMC-11-5</strain>
    </source>
</reference>
<proteinExistence type="predicted"/>
<dbReference type="GO" id="GO:0004519">
    <property type="term" value="F:endonuclease activity"/>
    <property type="evidence" value="ECO:0007669"/>
    <property type="project" value="InterPro"/>
</dbReference>
<dbReference type="RefSeq" id="WP_038025855.1">
    <property type="nucleotide sequence ID" value="NZ_JPVU01000098.1"/>
</dbReference>
<feature type="domain" description="Terminase large subunit-like ATPase" evidence="1">
    <location>
        <begin position="65"/>
        <end position="233"/>
    </location>
</feature>
<gene>
    <name evidence="3" type="ORF">TMUPMC115_0950</name>
</gene>
<evidence type="ECO:0000259" key="1">
    <source>
        <dbReference type="Pfam" id="PF03354"/>
    </source>
</evidence>
<dbReference type="PATRIC" id="fig|1302649.3.peg.952"/>
<dbReference type="InterPro" id="IPR046462">
    <property type="entry name" value="TerL_nuclease"/>
</dbReference>
<dbReference type="InterPro" id="IPR046461">
    <property type="entry name" value="TerL_ATPase"/>
</dbReference>
<sequence length="556" mass="65326">MISNKYVEEYRQLYEDDKIKLNKERIKLFDWLDKNILNDDDLYFDEEKIENCIRFCEKWYFPLEPFQKFIIAFIFLYNRETQLRVFKEFFLTMGRGAGKNGLISALSHFFISPLYDVENYDISIIANSEQQAMRSFDDVYNTIDKHQLDKQFVNGRAQIQGKKNHSILRAMTSNANTKDGGREGAVIFDEIHEFNNQKTVGVLMSGLGKVADSRVFYIGTNGYVREGFFDSLMDRAHMTLKGDFDDTTFFPFICKLDDKEEVKNPDMWEKANPMLSKPRGKYAAGLFEEIESDYKRLTFDESAHEEFMTKRMNFPEKSLAHSIATIEELKATKQKVPDLEHSSCIAGLDYATLRDFAAVGLLFRNGDEYIWKGHSFVRKEFVDRVYAYSEKGAHEKQRFAPIKKWEDEGLLTVIDEPSMSPYHIIQWLDSMREHYDIQKVIADNYRMDLIRPILEEYGFEYEILRNPRSLHGLLAPRITDAFANHKINFGDNDMMRWYTNNVVVQHKNGNVVYEKEENVRRKTDGFHAFLHAMYRADEIEEVNVDSFLDMIDNIDF</sequence>
<dbReference type="Pfam" id="PF20441">
    <property type="entry name" value="TerL_nuclease"/>
    <property type="match status" value="1"/>
</dbReference>
<dbReference type="Gene3D" id="3.40.50.300">
    <property type="entry name" value="P-loop containing nucleotide triphosphate hydrolases"/>
    <property type="match status" value="1"/>
</dbReference>
<dbReference type="InterPro" id="IPR027417">
    <property type="entry name" value="P-loop_NTPase"/>
</dbReference>
<protein>
    <submittedName>
        <fullName evidence="3">Phage terminase large subunit</fullName>
    </submittedName>
</protein>
<dbReference type="Pfam" id="PF03354">
    <property type="entry name" value="TerL_ATPase"/>
    <property type="match status" value="1"/>
</dbReference>
<evidence type="ECO:0000313" key="4">
    <source>
        <dbReference type="Proteomes" id="UP000029380"/>
    </source>
</evidence>
<feature type="domain" description="Terminase large subunit-like endonuclease" evidence="2">
    <location>
        <begin position="245"/>
        <end position="539"/>
    </location>
</feature>
<comment type="caution">
    <text evidence="3">The sequence shown here is derived from an EMBL/GenBank/DDBJ whole genome shotgun (WGS) entry which is preliminary data.</text>
</comment>
<dbReference type="InterPro" id="IPR005021">
    <property type="entry name" value="Terminase_largesu-like"/>
</dbReference>
<organism evidence="3 4">
    <name type="scientific">Tetragenococcus muriaticus PMC-11-5</name>
    <dbReference type="NCBI Taxonomy" id="1302649"/>
    <lineage>
        <taxon>Bacteria</taxon>
        <taxon>Bacillati</taxon>
        <taxon>Bacillota</taxon>
        <taxon>Bacilli</taxon>
        <taxon>Lactobacillales</taxon>
        <taxon>Enterococcaceae</taxon>
        <taxon>Tetragenococcus</taxon>
    </lineage>
</organism>
<dbReference type="PANTHER" id="PTHR41287:SF1">
    <property type="entry name" value="PROTEIN YMFN"/>
    <property type="match status" value="1"/>
</dbReference>
<dbReference type="PANTHER" id="PTHR41287">
    <property type="match status" value="1"/>
</dbReference>
<evidence type="ECO:0000313" key="3">
    <source>
        <dbReference type="EMBL" id="KFN92438.1"/>
    </source>
</evidence>
<dbReference type="Proteomes" id="UP000029380">
    <property type="component" value="Unassembled WGS sequence"/>
</dbReference>
<accession>A0A091CDT4</accession>
<dbReference type="EMBL" id="JPVU01000098">
    <property type="protein sequence ID" value="KFN92438.1"/>
    <property type="molecule type" value="Genomic_DNA"/>
</dbReference>
<evidence type="ECO:0000259" key="2">
    <source>
        <dbReference type="Pfam" id="PF20441"/>
    </source>
</evidence>
<dbReference type="OrthoDB" id="9760250at2"/>
<dbReference type="AlphaFoldDB" id="A0A091CDT4"/>
<name>A0A091CDT4_9ENTE</name>